<dbReference type="Gramene" id="KVH88508">
    <property type="protein sequence ID" value="KVH88508"/>
    <property type="gene ID" value="Ccrd_026668"/>
</dbReference>
<feature type="compositionally biased region" description="Basic and acidic residues" evidence="7">
    <location>
        <begin position="257"/>
        <end position="267"/>
    </location>
</feature>
<dbReference type="Pfam" id="PF14379">
    <property type="entry name" value="Myb_CC_LHEQLE"/>
    <property type="match status" value="1"/>
</dbReference>
<evidence type="ECO:0000256" key="5">
    <source>
        <dbReference type="ARBA" id="ARBA00023163"/>
    </source>
</evidence>
<dbReference type="InterPro" id="IPR025756">
    <property type="entry name" value="Myb_CC_LHEQLE"/>
</dbReference>
<dbReference type="Gene3D" id="1.10.10.60">
    <property type="entry name" value="Homeodomain-like"/>
    <property type="match status" value="1"/>
</dbReference>
<keyword evidence="6" id="KW-0539">Nucleus</keyword>
<dbReference type="AlphaFoldDB" id="A0A103XCZ6"/>
<dbReference type="InterPro" id="IPR017930">
    <property type="entry name" value="Myb_dom"/>
</dbReference>
<dbReference type="EMBL" id="LEKV01005391">
    <property type="protein sequence ID" value="KVH88508.1"/>
    <property type="molecule type" value="Genomic_DNA"/>
</dbReference>
<evidence type="ECO:0000256" key="7">
    <source>
        <dbReference type="SAM" id="MobiDB-lite"/>
    </source>
</evidence>
<dbReference type="PANTHER" id="PTHR31499:SF83">
    <property type="entry name" value="MYB FAMILY TRANSCRIPTION FACTOR PHL7-LIKE ISOFORM X2"/>
    <property type="match status" value="1"/>
</dbReference>
<evidence type="ECO:0000313" key="10">
    <source>
        <dbReference type="Proteomes" id="UP000243975"/>
    </source>
</evidence>
<gene>
    <name evidence="9" type="ORF">Ccrd_026668</name>
</gene>
<keyword evidence="9" id="KW-0371">Homeobox</keyword>
<protein>
    <submittedName>
        <fullName evidence="9">Homeodomain-like protein</fullName>
    </submittedName>
</protein>
<dbReference type="GO" id="GO:0003677">
    <property type="term" value="F:DNA binding"/>
    <property type="evidence" value="ECO:0007669"/>
    <property type="project" value="UniProtKB-KW"/>
</dbReference>
<organism evidence="9 10">
    <name type="scientific">Cynara cardunculus var. scolymus</name>
    <name type="common">Globe artichoke</name>
    <name type="synonym">Cynara scolymus</name>
    <dbReference type="NCBI Taxonomy" id="59895"/>
    <lineage>
        <taxon>Eukaryota</taxon>
        <taxon>Viridiplantae</taxon>
        <taxon>Streptophyta</taxon>
        <taxon>Embryophyta</taxon>
        <taxon>Tracheophyta</taxon>
        <taxon>Spermatophyta</taxon>
        <taxon>Magnoliopsida</taxon>
        <taxon>eudicotyledons</taxon>
        <taxon>Gunneridae</taxon>
        <taxon>Pentapetalae</taxon>
        <taxon>asterids</taxon>
        <taxon>campanulids</taxon>
        <taxon>Asterales</taxon>
        <taxon>Asteraceae</taxon>
        <taxon>Carduoideae</taxon>
        <taxon>Cardueae</taxon>
        <taxon>Carduinae</taxon>
        <taxon>Cynara</taxon>
    </lineage>
</organism>
<evidence type="ECO:0000256" key="1">
    <source>
        <dbReference type="ARBA" id="ARBA00004123"/>
    </source>
</evidence>
<dbReference type="InterPro" id="IPR009057">
    <property type="entry name" value="Homeodomain-like_sf"/>
</dbReference>
<feature type="domain" description="HTH myb-type" evidence="8">
    <location>
        <begin position="82"/>
        <end position="142"/>
    </location>
</feature>
<keyword evidence="3" id="KW-0805">Transcription regulation</keyword>
<evidence type="ECO:0000256" key="6">
    <source>
        <dbReference type="ARBA" id="ARBA00023242"/>
    </source>
</evidence>
<dbReference type="InterPro" id="IPR046955">
    <property type="entry name" value="PHR1-like"/>
</dbReference>
<dbReference type="NCBIfam" id="TIGR01557">
    <property type="entry name" value="myb_SHAQKYF"/>
    <property type="match status" value="1"/>
</dbReference>
<dbReference type="Pfam" id="PF00249">
    <property type="entry name" value="Myb_DNA-binding"/>
    <property type="match status" value="1"/>
</dbReference>
<evidence type="ECO:0000259" key="8">
    <source>
        <dbReference type="PROSITE" id="PS51294"/>
    </source>
</evidence>
<evidence type="ECO:0000256" key="3">
    <source>
        <dbReference type="ARBA" id="ARBA00023015"/>
    </source>
</evidence>
<keyword evidence="9" id="KW-0238">DNA-binding</keyword>
<comment type="similarity">
    <text evidence="2">Belongs to the MYB-CC family.</text>
</comment>
<comment type="caution">
    <text evidence="9">The sequence shown here is derived from an EMBL/GenBank/DDBJ whole genome shotgun (WGS) entry which is preliminary data.</text>
</comment>
<dbReference type="SUPFAM" id="SSF46689">
    <property type="entry name" value="Homeodomain-like"/>
    <property type="match status" value="1"/>
</dbReference>
<name>A0A103XCZ6_CYNCS</name>
<keyword evidence="4" id="KW-0175">Coiled coil</keyword>
<dbReference type="GO" id="GO:0005634">
    <property type="term" value="C:nucleus"/>
    <property type="evidence" value="ECO:0007669"/>
    <property type="project" value="UniProtKB-SubCell"/>
</dbReference>
<reference evidence="9 10" key="1">
    <citation type="journal article" date="2016" name="Sci. Rep.">
        <title>The genome sequence of the outbreeding globe artichoke constructed de novo incorporating a phase-aware low-pass sequencing strategy of F1 progeny.</title>
        <authorList>
            <person name="Scaglione D."/>
            <person name="Reyes-Chin-Wo S."/>
            <person name="Acquadro A."/>
            <person name="Froenicke L."/>
            <person name="Portis E."/>
            <person name="Beitel C."/>
            <person name="Tirone M."/>
            <person name="Mauro R."/>
            <person name="Lo Monaco A."/>
            <person name="Mauromicale G."/>
            <person name="Faccioli P."/>
            <person name="Cattivelli L."/>
            <person name="Rieseberg L."/>
            <person name="Michelmore R."/>
            <person name="Lanteri S."/>
        </authorList>
    </citation>
    <scope>NUCLEOTIDE SEQUENCE [LARGE SCALE GENOMIC DNA]</scope>
    <source>
        <strain evidence="9">2C</strain>
    </source>
</reference>
<dbReference type="Proteomes" id="UP000243975">
    <property type="component" value="Unassembled WGS sequence"/>
</dbReference>
<feature type="compositionally biased region" description="Polar residues" evidence="7">
    <location>
        <begin position="312"/>
        <end position="329"/>
    </location>
</feature>
<comment type="subcellular location">
    <subcellularLocation>
        <location evidence="1">Nucleus</location>
    </subcellularLocation>
</comment>
<dbReference type="PANTHER" id="PTHR31499">
    <property type="entry name" value="MYB FAMILY TRANSCRIPTION FACTOR PHL11"/>
    <property type="match status" value="1"/>
</dbReference>
<keyword evidence="10" id="KW-1185">Reference proteome</keyword>
<dbReference type="InterPro" id="IPR001005">
    <property type="entry name" value="SANT/Myb"/>
</dbReference>
<dbReference type="InterPro" id="IPR006447">
    <property type="entry name" value="Myb_dom_plants"/>
</dbReference>
<dbReference type="PROSITE" id="PS51294">
    <property type="entry name" value="HTH_MYB"/>
    <property type="match status" value="1"/>
</dbReference>
<proteinExistence type="inferred from homology"/>
<accession>A0A103XCZ6</accession>
<dbReference type="GO" id="GO:0003700">
    <property type="term" value="F:DNA-binding transcription factor activity"/>
    <property type="evidence" value="ECO:0007669"/>
    <property type="project" value="InterPro"/>
</dbReference>
<feature type="region of interest" description="Disordered" evidence="7">
    <location>
        <begin position="231"/>
        <end position="355"/>
    </location>
</feature>
<dbReference type="STRING" id="59895.A0A103XCZ6"/>
<sequence length="355" mass="39172">MKVEVLEGGLIYSTQQPPDLIPIPIPIPIHLLRLISSCFKSTGASSSSLLLNNTICLDYPSTCAIVMDLVNGANGINNSPSLASKQRLRWTHELHERFVDAVAQLGGPDRATPKGVLRVMGVQGLTIYHVKSHLQKYRLAKYLPDSSSEVPDYFAQIMQGKTFNQKESSDMISSLDGSSGMQITEALKLQMEVQKRLHEQLEVQRQLQLRIEAQGKYLKKIIEEQQRLGGVLSEVPGPESDNKTDSAAPGPTFESPLLDKPEKERASGKSISVDESFSSRHEPLTPDSGCHLGSPIESPRGERSMKKRRVSMDTTCSKPALSLTHQILESSFRPPYQQQSEQFGSSSGMSIDNED</sequence>
<feature type="compositionally biased region" description="Low complexity" evidence="7">
    <location>
        <begin position="337"/>
        <end position="355"/>
    </location>
</feature>
<evidence type="ECO:0000256" key="2">
    <source>
        <dbReference type="ARBA" id="ARBA00006783"/>
    </source>
</evidence>
<evidence type="ECO:0000313" key="9">
    <source>
        <dbReference type="EMBL" id="KVH88508.1"/>
    </source>
</evidence>
<dbReference type="FunFam" id="1.10.10.60:FF:000002">
    <property type="entry name" value="Myb family transcription factor"/>
    <property type="match status" value="1"/>
</dbReference>
<keyword evidence="5" id="KW-0804">Transcription</keyword>
<evidence type="ECO:0000256" key="4">
    <source>
        <dbReference type="ARBA" id="ARBA00023054"/>
    </source>
</evidence>
<dbReference type="OMA" id="TPDSACH"/>